<dbReference type="PANTHER" id="PTHR31157">
    <property type="entry name" value="SCP DOMAIN-CONTAINING PROTEIN"/>
    <property type="match status" value="1"/>
</dbReference>
<dbReference type="InterPro" id="IPR035896">
    <property type="entry name" value="AN1-like_Znf"/>
</dbReference>
<keyword evidence="2" id="KW-0863">Zinc-finger</keyword>
<feature type="domain" description="AN1-type" evidence="6">
    <location>
        <begin position="3"/>
        <end position="41"/>
    </location>
</feature>
<dbReference type="Pfam" id="PF00188">
    <property type="entry name" value="CAP"/>
    <property type="match status" value="1"/>
</dbReference>
<dbReference type="CDD" id="cd05379">
    <property type="entry name" value="CAP_bacterial"/>
    <property type="match status" value="1"/>
</dbReference>
<dbReference type="Proteomes" id="UP000216925">
    <property type="component" value="Unassembled WGS sequence"/>
</dbReference>
<name>A0A256K4I6_HALEZ</name>
<dbReference type="EMBL" id="NHPA01000046">
    <property type="protein sequence ID" value="OYR67137.1"/>
    <property type="molecule type" value="Genomic_DNA"/>
</dbReference>
<feature type="region of interest" description="Disordered" evidence="4">
    <location>
        <begin position="128"/>
        <end position="175"/>
    </location>
</feature>
<keyword evidence="1" id="KW-0479">Metal-binding</keyword>
<evidence type="ECO:0000256" key="3">
    <source>
        <dbReference type="ARBA" id="ARBA00022833"/>
    </source>
</evidence>
<protein>
    <recommendedName>
        <fullName evidence="6">AN1-type domain-containing protein</fullName>
    </recommendedName>
</protein>
<keyword evidence="3" id="KW-0862">Zinc</keyword>
<dbReference type="SMART" id="SM00154">
    <property type="entry name" value="ZnF_AN1"/>
    <property type="match status" value="1"/>
</dbReference>
<dbReference type="Gene3D" id="3.40.33.10">
    <property type="entry name" value="CAP"/>
    <property type="match status" value="1"/>
</dbReference>
<reference evidence="9 10" key="1">
    <citation type="journal article" date="2014" name="Front. Microbiol.">
        <title>Population and genomic analysis of the genus Halorubrum.</title>
        <authorList>
            <person name="Fullmer M.S."/>
            <person name="Soucy S.M."/>
            <person name="Swithers K.S."/>
            <person name="Makkay A.M."/>
            <person name="Wheeler R."/>
            <person name="Ventosa A."/>
            <person name="Gogarten J.P."/>
            <person name="Papke R.T."/>
        </authorList>
    </citation>
    <scope>NUCLEOTIDE SEQUENCE [LARGE SCALE GENOMIC DNA]</scope>
    <source>
        <strain evidence="8 10">Ec15</strain>
        <strain evidence="7 9">Ga2p</strain>
    </source>
</reference>
<evidence type="ECO:0000256" key="2">
    <source>
        <dbReference type="ARBA" id="ARBA00022771"/>
    </source>
</evidence>
<evidence type="ECO:0000259" key="6">
    <source>
        <dbReference type="SMART" id="SM00154"/>
    </source>
</evidence>
<dbReference type="Proteomes" id="UP000215607">
    <property type="component" value="Unassembled WGS sequence"/>
</dbReference>
<feature type="transmembrane region" description="Helical" evidence="5">
    <location>
        <begin position="212"/>
        <end position="234"/>
    </location>
</feature>
<proteinExistence type="predicted"/>
<evidence type="ECO:0000256" key="5">
    <source>
        <dbReference type="SAM" id="Phobius"/>
    </source>
</evidence>
<evidence type="ECO:0000256" key="1">
    <source>
        <dbReference type="ARBA" id="ARBA00022723"/>
    </source>
</evidence>
<comment type="caution">
    <text evidence="8">The sequence shown here is derived from an EMBL/GenBank/DDBJ whole genome shotgun (WGS) entry which is preliminary data.</text>
</comment>
<evidence type="ECO:0000313" key="10">
    <source>
        <dbReference type="Proteomes" id="UP000216925"/>
    </source>
</evidence>
<dbReference type="SUPFAM" id="SSF55797">
    <property type="entry name" value="PR-1-like"/>
    <property type="match status" value="1"/>
</dbReference>
<dbReference type="InterPro" id="IPR014044">
    <property type="entry name" value="CAP_dom"/>
</dbReference>
<dbReference type="AlphaFoldDB" id="A0A256K4I6"/>
<evidence type="ECO:0000313" key="7">
    <source>
        <dbReference type="EMBL" id="OYR67137.1"/>
    </source>
</evidence>
<organism evidence="8 10">
    <name type="scientific">Halorubrum ezzemoulense</name>
    <name type="common">Halorubrum chaoviator</name>
    <dbReference type="NCBI Taxonomy" id="337243"/>
    <lineage>
        <taxon>Archaea</taxon>
        <taxon>Methanobacteriati</taxon>
        <taxon>Methanobacteriota</taxon>
        <taxon>Stenosarchaea group</taxon>
        <taxon>Halobacteria</taxon>
        <taxon>Halobacteriales</taxon>
        <taxon>Haloferacaceae</taxon>
        <taxon>Halorubrum</taxon>
    </lineage>
</organism>
<evidence type="ECO:0000313" key="9">
    <source>
        <dbReference type="Proteomes" id="UP000215607"/>
    </source>
</evidence>
<evidence type="ECO:0000313" key="8">
    <source>
        <dbReference type="EMBL" id="OYR75482.1"/>
    </source>
</evidence>
<feature type="compositionally biased region" description="Polar residues" evidence="4">
    <location>
        <begin position="134"/>
        <end position="144"/>
    </location>
</feature>
<dbReference type="InterPro" id="IPR000058">
    <property type="entry name" value="Znf_AN1"/>
</dbReference>
<keyword evidence="5" id="KW-0472">Membrane</keyword>
<dbReference type="GO" id="GO:0008270">
    <property type="term" value="F:zinc ion binding"/>
    <property type="evidence" value="ECO:0007669"/>
    <property type="project" value="UniProtKB-KW"/>
</dbReference>
<dbReference type="Gene3D" id="4.10.1110.10">
    <property type="entry name" value="AN1-like Zinc finger"/>
    <property type="match status" value="1"/>
</dbReference>
<evidence type="ECO:0000256" key="4">
    <source>
        <dbReference type="SAM" id="MobiDB-lite"/>
    </source>
</evidence>
<dbReference type="EMBL" id="NHPD01000015">
    <property type="protein sequence ID" value="OYR75482.1"/>
    <property type="molecule type" value="Genomic_DNA"/>
</dbReference>
<reference evidence="8" key="2">
    <citation type="submission" date="2017-05" db="EMBL/GenBank/DDBJ databases">
        <authorList>
            <person name="Song R."/>
            <person name="Chenine A.L."/>
            <person name="Ruprecht R.M."/>
        </authorList>
    </citation>
    <scope>NUCLEOTIDE SEQUENCE</scope>
    <source>
        <strain evidence="8">Ec15</strain>
        <strain evidence="7">Ga2p</strain>
    </source>
</reference>
<keyword evidence="5" id="KW-0812">Transmembrane</keyword>
<accession>A0A256K4I6</accession>
<sequence length="404" mass="43988">MECDHCGRDLASLPYTCKRCDRDFCTEHRLPEAHDCHQLKLEQAERALKREADEDGGPWFKDEFQLSNVEESDIEERITTHPADEPAELTAECETCGTQLREHEAAGCPYCEKVFCGEHLGDHRADCFDPPTEENASGDSNTVSGTGGSPDVAPDGSVVRNASAPAQESEVESANSTGSRGIFRLLVGAPMAVASRITGAAKAVFRYPTTSLWNLTKIVLLLAIVVILAGQVGIGPVDTSPGELASPLADAAANATNPAEIDEQQVERLVREGINERRADRGLTSLSSSASLQEQAQLHSEDMVGHDELAHNLPGSTTEERLSMASCDTGGENVAQTWYQDRVDTAEGERYIDDEEELAESLVTQWMNSPPHRENLLRKEWSDTGVGIELTDDDKVYATQLFCA</sequence>
<dbReference type="PANTHER" id="PTHR31157:SF1">
    <property type="entry name" value="SCP DOMAIN-CONTAINING PROTEIN"/>
    <property type="match status" value="1"/>
</dbReference>
<keyword evidence="5" id="KW-1133">Transmembrane helix</keyword>
<dbReference type="InterPro" id="IPR035940">
    <property type="entry name" value="CAP_sf"/>
</dbReference>
<dbReference type="Pfam" id="PF01428">
    <property type="entry name" value="zf-AN1"/>
    <property type="match status" value="1"/>
</dbReference>
<gene>
    <name evidence="8" type="ORF">DJ76_02420</name>
    <name evidence="7" type="ORF">DJ79_10250</name>
</gene>
<dbReference type="SUPFAM" id="SSF118310">
    <property type="entry name" value="AN1-like Zinc finger"/>
    <property type="match status" value="1"/>
</dbReference>